<evidence type="ECO:0000256" key="4">
    <source>
        <dbReference type="ARBA" id="ARBA00022519"/>
    </source>
</evidence>
<protein>
    <submittedName>
        <fullName evidence="10">ABC transporter permease</fullName>
    </submittedName>
</protein>
<feature type="transmembrane region" description="Helical" evidence="8">
    <location>
        <begin position="429"/>
        <end position="449"/>
    </location>
</feature>
<keyword evidence="4" id="KW-0997">Cell inner membrane</keyword>
<dbReference type="OrthoDB" id="725at2"/>
<evidence type="ECO:0000259" key="9">
    <source>
        <dbReference type="PROSITE" id="PS50928"/>
    </source>
</evidence>
<feature type="domain" description="ABC transmembrane type-1" evidence="9">
    <location>
        <begin position="358"/>
        <end position="553"/>
    </location>
</feature>
<feature type="transmembrane region" description="Helical" evidence="8">
    <location>
        <begin position="396"/>
        <end position="417"/>
    </location>
</feature>
<dbReference type="Pfam" id="PF00528">
    <property type="entry name" value="BPD_transp_1"/>
    <property type="match status" value="1"/>
</dbReference>
<dbReference type="PROSITE" id="PS50928">
    <property type="entry name" value="ABC_TM1"/>
    <property type="match status" value="2"/>
</dbReference>
<evidence type="ECO:0000256" key="2">
    <source>
        <dbReference type="ARBA" id="ARBA00022448"/>
    </source>
</evidence>
<comment type="similarity">
    <text evidence="8">Belongs to the binding-protein-dependent transport system permease family.</text>
</comment>
<dbReference type="InterPro" id="IPR035906">
    <property type="entry name" value="MetI-like_sf"/>
</dbReference>
<feature type="transmembrane region" description="Helical" evidence="8">
    <location>
        <begin position="532"/>
        <end position="561"/>
    </location>
</feature>
<evidence type="ECO:0000256" key="5">
    <source>
        <dbReference type="ARBA" id="ARBA00022692"/>
    </source>
</evidence>
<feature type="transmembrane region" description="Helical" evidence="8">
    <location>
        <begin position="358"/>
        <end position="384"/>
    </location>
</feature>
<evidence type="ECO:0000256" key="6">
    <source>
        <dbReference type="ARBA" id="ARBA00022989"/>
    </source>
</evidence>
<evidence type="ECO:0000256" key="3">
    <source>
        <dbReference type="ARBA" id="ARBA00022475"/>
    </source>
</evidence>
<feature type="transmembrane region" description="Helical" evidence="8">
    <location>
        <begin position="61"/>
        <end position="85"/>
    </location>
</feature>
<dbReference type="AlphaFoldDB" id="A0A1R1ANC6"/>
<dbReference type="Proteomes" id="UP000187074">
    <property type="component" value="Unassembled WGS sequence"/>
</dbReference>
<keyword evidence="5 8" id="KW-0812">Transmembrane</keyword>
<proteinExistence type="inferred from homology"/>
<evidence type="ECO:0000256" key="1">
    <source>
        <dbReference type="ARBA" id="ARBA00004429"/>
    </source>
</evidence>
<organism evidence="10 11">
    <name type="scientific">Paenibacillus lautus</name>
    <name type="common">Bacillus lautus</name>
    <dbReference type="NCBI Taxonomy" id="1401"/>
    <lineage>
        <taxon>Bacteria</taxon>
        <taxon>Bacillati</taxon>
        <taxon>Bacillota</taxon>
        <taxon>Bacilli</taxon>
        <taxon>Bacillales</taxon>
        <taxon>Paenibacillaceae</taxon>
        <taxon>Paenibacillus</taxon>
    </lineage>
</organism>
<feature type="transmembrane region" description="Helical" evidence="8">
    <location>
        <begin position="490"/>
        <end position="512"/>
    </location>
</feature>
<accession>A0A1R1ANC6</accession>
<feature type="transmembrane region" description="Helical" evidence="8">
    <location>
        <begin position="251"/>
        <end position="271"/>
    </location>
</feature>
<sequence length="595" mass="64158">MRSLETRLGGGVTALLFVFIFLPLLAVIVNVVFPGLFFGHLEFNNVSIVLEMFHRPLWKQSLLNSLLLGVGTATLGTLIGGALAVMRSQWSFALGRYLDVAAWILLIAPSFLLAQGWVLFAGQGGLAAQSLGWSWVPAMVFQPSGLIVIMALSKFPMAYLTVGAALDWSVSQYGNAARLCGARPFTVWRTVNLPLSAPAYFAGWILVFIDTIGDFGLPAALSTTYRFPTLPYSIYTAIYQSPVRFDMAGVMAFYLVMILGAAMGLLVLAIRKSRFDFLNNRAVRTMPRKPRHAWLLNLSSGLLLLCCLGIPVGTSVAVSFIKRLGEGITLSNLTLSHYVAVLGGGGSDHSLLPLLKGFVHSLTIAGLAALFSMIIGFFIAYVLTFTSFKFKGAIQIFSIVSLAVPGVVLGIGYIFIWNQKWLEPVGLNLYGKPALLVIAAVAGAIPYAVRVQLGSFASLSSSMLRAASVQGASAWVRMGTIVLPMVRQSLLIATLAAFGTSVFDLALASMLQPSNYVLMSLVVDRAFEFSQYGYATAATVLGGGMTVVIIVTLQWLGKALFKRQDERKRKGAASFETDSGINTYKQAVRSNKGYS</sequence>
<evidence type="ECO:0000313" key="11">
    <source>
        <dbReference type="Proteomes" id="UP000187074"/>
    </source>
</evidence>
<evidence type="ECO:0000313" key="10">
    <source>
        <dbReference type="EMBL" id="OME87071.1"/>
    </source>
</evidence>
<keyword evidence="7 8" id="KW-0472">Membrane</keyword>
<comment type="caution">
    <text evidence="10">The sequence shown here is derived from an EMBL/GenBank/DDBJ whole genome shotgun (WGS) entry which is preliminary data.</text>
</comment>
<reference evidence="10 11" key="1">
    <citation type="submission" date="2016-11" db="EMBL/GenBank/DDBJ databases">
        <title>Paenibacillus species isolates.</title>
        <authorList>
            <person name="Beno S.M."/>
        </authorList>
    </citation>
    <scope>NUCLEOTIDE SEQUENCE [LARGE SCALE GENOMIC DNA]</scope>
    <source>
        <strain evidence="10 11">FSL F4-0100</strain>
    </source>
</reference>
<dbReference type="PANTHER" id="PTHR43357:SF4">
    <property type="entry name" value="INNER MEMBRANE ABC TRANSPORTER PERMEASE PROTEIN YDCV"/>
    <property type="match status" value="1"/>
</dbReference>
<feature type="transmembrane region" description="Helical" evidence="8">
    <location>
        <begin position="12"/>
        <end position="41"/>
    </location>
</feature>
<dbReference type="Gene3D" id="1.10.3720.10">
    <property type="entry name" value="MetI-like"/>
    <property type="match status" value="2"/>
</dbReference>
<keyword evidence="6 8" id="KW-1133">Transmembrane helix</keyword>
<name>A0A1R1ANC6_PAELA</name>
<dbReference type="InterPro" id="IPR000515">
    <property type="entry name" value="MetI-like"/>
</dbReference>
<comment type="subcellular location">
    <subcellularLocation>
        <location evidence="1">Cell inner membrane</location>
        <topology evidence="1">Multi-pass membrane protein</topology>
    </subcellularLocation>
    <subcellularLocation>
        <location evidence="8">Cell membrane</location>
        <topology evidence="8">Multi-pass membrane protein</topology>
    </subcellularLocation>
</comment>
<keyword evidence="2 8" id="KW-0813">Transport</keyword>
<feature type="transmembrane region" description="Helical" evidence="8">
    <location>
        <begin position="97"/>
        <end position="120"/>
    </location>
</feature>
<dbReference type="GO" id="GO:0005886">
    <property type="term" value="C:plasma membrane"/>
    <property type="evidence" value="ECO:0007669"/>
    <property type="project" value="UniProtKB-SubCell"/>
</dbReference>
<evidence type="ECO:0000256" key="8">
    <source>
        <dbReference type="RuleBase" id="RU363032"/>
    </source>
</evidence>
<feature type="transmembrane region" description="Helical" evidence="8">
    <location>
        <begin position="292"/>
        <end position="321"/>
    </location>
</feature>
<dbReference type="PANTHER" id="PTHR43357">
    <property type="entry name" value="INNER MEMBRANE ABC TRANSPORTER PERMEASE PROTEIN YDCV"/>
    <property type="match status" value="1"/>
</dbReference>
<dbReference type="SUPFAM" id="SSF161098">
    <property type="entry name" value="MetI-like"/>
    <property type="match status" value="2"/>
</dbReference>
<feature type="domain" description="ABC transmembrane type-1" evidence="9">
    <location>
        <begin position="62"/>
        <end position="266"/>
    </location>
</feature>
<evidence type="ECO:0000256" key="7">
    <source>
        <dbReference type="ARBA" id="ARBA00023136"/>
    </source>
</evidence>
<dbReference type="CDD" id="cd06261">
    <property type="entry name" value="TM_PBP2"/>
    <property type="match status" value="2"/>
</dbReference>
<dbReference type="STRING" id="1401.BK123_31980"/>
<dbReference type="GO" id="GO:0055085">
    <property type="term" value="P:transmembrane transport"/>
    <property type="evidence" value="ECO:0007669"/>
    <property type="project" value="InterPro"/>
</dbReference>
<keyword evidence="3" id="KW-1003">Cell membrane</keyword>
<dbReference type="RefSeq" id="WP_076326340.1">
    <property type="nucleotide sequence ID" value="NZ_MRTF01000018.1"/>
</dbReference>
<gene>
    <name evidence="10" type="ORF">BK123_31980</name>
</gene>
<dbReference type="EMBL" id="MRTF01000018">
    <property type="protein sequence ID" value="OME87071.1"/>
    <property type="molecule type" value="Genomic_DNA"/>
</dbReference>